<dbReference type="Pfam" id="PF09365">
    <property type="entry name" value="DUF2461"/>
    <property type="match status" value="1"/>
</dbReference>
<organism evidence="1 2">
    <name type="scientific">Parasphingorhabdus marina DSM 22363</name>
    <dbReference type="NCBI Taxonomy" id="1123272"/>
    <lineage>
        <taxon>Bacteria</taxon>
        <taxon>Pseudomonadati</taxon>
        <taxon>Pseudomonadota</taxon>
        <taxon>Alphaproteobacteria</taxon>
        <taxon>Sphingomonadales</taxon>
        <taxon>Sphingomonadaceae</taxon>
        <taxon>Parasphingorhabdus</taxon>
    </lineage>
</organism>
<gene>
    <name evidence="1" type="ORF">SAMN02745824_0030</name>
</gene>
<dbReference type="NCBIfam" id="TIGR02453">
    <property type="entry name" value="TIGR02453 family protein"/>
    <property type="match status" value="1"/>
</dbReference>
<name>A0A1N6CLU6_9SPHN</name>
<keyword evidence="2" id="KW-1185">Reference proteome</keyword>
<dbReference type="OrthoDB" id="9794241at2"/>
<proteinExistence type="predicted"/>
<evidence type="ECO:0000313" key="2">
    <source>
        <dbReference type="Proteomes" id="UP000185192"/>
    </source>
</evidence>
<accession>A0A1N6CLU6</accession>
<dbReference type="InterPro" id="IPR015996">
    <property type="entry name" value="UCP028451"/>
</dbReference>
<dbReference type="Proteomes" id="UP000185192">
    <property type="component" value="Unassembled WGS sequence"/>
</dbReference>
<dbReference type="EMBL" id="FSQW01000001">
    <property type="protein sequence ID" value="SIN59502.1"/>
    <property type="molecule type" value="Genomic_DNA"/>
</dbReference>
<protein>
    <submittedName>
        <fullName evidence="1">TIGR02453 family protein</fullName>
    </submittedName>
</protein>
<evidence type="ECO:0000313" key="1">
    <source>
        <dbReference type="EMBL" id="SIN59502.1"/>
    </source>
</evidence>
<dbReference type="PANTHER" id="PTHR36452">
    <property type="entry name" value="CHROMOSOME 12, WHOLE GENOME SHOTGUN SEQUENCE"/>
    <property type="match status" value="1"/>
</dbReference>
<dbReference type="PIRSF" id="PIRSF028451">
    <property type="entry name" value="UCP028451"/>
    <property type="match status" value="1"/>
</dbReference>
<reference evidence="2" key="1">
    <citation type="submission" date="2016-11" db="EMBL/GenBank/DDBJ databases">
        <authorList>
            <person name="Varghese N."/>
            <person name="Submissions S."/>
        </authorList>
    </citation>
    <scope>NUCLEOTIDE SEQUENCE [LARGE SCALE GENOMIC DNA]</scope>
    <source>
        <strain evidence="2">DSM 22363</strain>
    </source>
</reference>
<dbReference type="RefSeq" id="WP_074203168.1">
    <property type="nucleotide sequence ID" value="NZ_FSQW01000001.1"/>
</dbReference>
<dbReference type="PANTHER" id="PTHR36452:SF1">
    <property type="entry name" value="DUF2461 DOMAIN-CONTAINING PROTEIN"/>
    <property type="match status" value="1"/>
</dbReference>
<dbReference type="AlphaFoldDB" id="A0A1N6CLU6"/>
<dbReference type="InterPro" id="IPR012808">
    <property type="entry name" value="CHP02453"/>
</dbReference>
<sequence>MITPALFDFLRDLKQNNDREWFKAQKPRYEAEVVDPVTEFIAGLVEPVARISPHIIVDPRPNGGSRFRIYRDTRFSKDKSPYKTQVGCQFRHEAGKDAHAPGFYIHLAPGEVFFGGGVWGPKGEALRQIRQRIVDKPERWQEATGALELRGDQLVRAPKGFDPEHPLIEDLRRKSFFSFRDADEKLACSDGFEAAVEEQFQKVAPLMKFIADALLLEF</sequence>